<protein>
    <recommendedName>
        <fullName evidence="6">DUF1680 domain protein</fullName>
    </recommendedName>
</protein>
<feature type="domain" description="Non-reducing end beta-L-arabinofuranosidase-like GH127 middle" evidence="2">
    <location>
        <begin position="447"/>
        <end position="525"/>
    </location>
</feature>
<dbReference type="SUPFAM" id="SSF48208">
    <property type="entry name" value="Six-hairpin glycosidases"/>
    <property type="match status" value="1"/>
</dbReference>
<dbReference type="GO" id="GO:0005975">
    <property type="term" value="P:carbohydrate metabolic process"/>
    <property type="evidence" value="ECO:0007669"/>
    <property type="project" value="InterPro"/>
</dbReference>
<dbReference type="PANTHER" id="PTHR43465">
    <property type="entry name" value="DUF1680 DOMAIN PROTEIN (AFU_ORTHOLOGUE AFUA_1G08910)"/>
    <property type="match status" value="1"/>
</dbReference>
<evidence type="ECO:0000313" key="5">
    <source>
        <dbReference type="Proteomes" id="UP000277212"/>
    </source>
</evidence>
<name>A0A3M2SJN4_9HYPO</name>
<dbReference type="Pfam" id="PF20737">
    <property type="entry name" value="Glyco_hydro127C"/>
    <property type="match status" value="1"/>
</dbReference>
<dbReference type="InterPro" id="IPR008928">
    <property type="entry name" value="6-hairpin_glycosidase_sf"/>
</dbReference>
<proteinExistence type="predicted"/>
<sequence>MSHPQSVFSQSAFTGKTLLSVRRDTIRKTSIHTQLEQLKTTGRYDCFKLKWHPIYDDHAMWPVPFHLFWDSDIAKWIEAACYWLGENYDEEIDKAVQELVEMIRSAQHEDGYLNVHYTVVEPDKRWTNVKDMHELYNAGHLLEAALAHKSYYKNDLLMEPILKYINHIDKTFGPADNQLHAYPGHPEIELALFRLYSATGSQQAYNLAKYFLEERGNPKGQDGKHYYVWETEQRKDNFWARPDSYPEHDSYWVNQAHLPILEQKTIEGHSVRAVYLLVAVADLIYNHQIKSQEISAPKEWTEALSRLWDNMVDQKMYLTGGIGSIKQWEGFSVDHYLPQSTDEGGCYSETCASIAVMMLAERLLHLDLDGRYGDILELSLYNVVMTAMSLNGKEFTYVNQLASSEADKSVRYDWFWCACCPPNLARLYGSLGGYLWDYGAQDGRAYVNVHLYTSAKLRFEVEGKTVVLEQGSNWPLEGKIKFQLSAPETQTTIRLRLPAWAQGQYTLTPSPSADQVSISKGYITLSPAYVSTNPSFTLEIGNFEPRYISPHPHTNQNTLTLARGPIIYCAEDVDNDWEKNHFKDTILKRDTPVTEEKRVSEQTGEECIVLKSKCWQRQLTNWNSKPRGVAPGMAAADQEMGDEREITFVPYYYRANRGGNGHMRVGFLKG</sequence>
<accession>A0A3M2SJN4</accession>
<feature type="domain" description="Non-reducing end beta-L-arabinofuranosidase-like GH127 C-terminal" evidence="3">
    <location>
        <begin position="548"/>
        <end position="665"/>
    </location>
</feature>
<dbReference type="EMBL" id="NKUJ01000031">
    <property type="protein sequence ID" value="RMJ17495.1"/>
    <property type="molecule type" value="Genomic_DNA"/>
</dbReference>
<dbReference type="InterPro" id="IPR012878">
    <property type="entry name" value="Beta-AFase-like_GH127_cat"/>
</dbReference>
<dbReference type="Pfam" id="PF07944">
    <property type="entry name" value="Beta-AFase-like_GH127_cat"/>
    <property type="match status" value="1"/>
</dbReference>
<evidence type="ECO:0000259" key="3">
    <source>
        <dbReference type="Pfam" id="PF20737"/>
    </source>
</evidence>
<dbReference type="InterPro" id="IPR049046">
    <property type="entry name" value="Beta-AFase-like_GH127_middle"/>
</dbReference>
<evidence type="ECO:0008006" key="6">
    <source>
        <dbReference type="Google" id="ProtNLM"/>
    </source>
</evidence>
<feature type="domain" description="Non-reducing end beta-L-arabinofuranosidase-like GH127 catalytic" evidence="1">
    <location>
        <begin position="22"/>
        <end position="431"/>
    </location>
</feature>
<keyword evidence="5" id="KW-1185">Reference proteome</keyword>
<reference evidence="4 5" key="1">
    <citation type="submission" date="2017-06" db="EMBL/GenBank/DDBJ databases">
        <title>Comparative genomic analysis of Ambrosia Fusariam Clade fungi.</title>
        <authorList>
            <person name="Stajich J.E."/>
            <person name="Carrillo J."/>
            <person name="Kijimoto T."/>
            <person name="Eskalen A."/>
            <person name="O'Donnell K."/>
            <person name="Kasson M."/>
        </authorList>
    </citation>
    <scope>NUCLEOTIDE SEQUENCE [LARGE SCALE GENOMIC DNA]</scope>
    <source>
        <strain evidence="4">UCR3666</strain>
    </source>
</reference>
<comment type="caution">
    <text evidence="4">The sequence shown here is derived from an EMBL/GenBank/DDBJ whole genome shotgun (WGS) entry which is preliminary data.</text>
</comment>
<dbReference type="AlphaFoldDB" id="A0A3M2SJN4"/>
<evidence type="ECO:0000259" key="2">
    <source>
        <dbReference type="Pfam" id="PF20736"/>
    </source>
</evidence>
<dbReference type="InterPro" id="IPR049174">
    <property type="entry name" value="Beta-AFase-like"/>
</dbReference>
<evidence type="ECO:0000259" key="1">
    <source>
        <dbReference type="Pfam" id="PF07944"/>
    </source>
</evidence>
<dbReference type="Proteomes" id="UP000277212">
    <property type="component" value="Unassembled WGS sequence"/>
</dbReference>
<evidence type="ECO:0000313" key="4">
    <source>
        <dbReference type="EMBL" id="RMJ17495.1"/>
    </source>
</evidence>
<dbReference type="OrthoDB" id="654211at2759"/>
<dbReference type="Pfam" id="PF20736">
    <property type="entry name" value="Glyco_hydro127M"/>
    <property type="match status" value="1"/>
</dbReference>
<gene>
    <name evidence="4" type="ORF">CDV36_002841</name>
</gene>
<dbReference type="PANTHER" id="PTHR43465:SF2">
    <property type="entry name" value="DUF1680 DOMAIN PROTEIN (AFU_ORTHOLOGUE AFUA_1G08910)"/>
    <property type="match status" value="1"/>
</dbReference>
<organism evidence="4 5">
    <name type="scientific">Fusarium kuroshium</name>
    <dbReference type="NCBI Taxonomy" id="2010991"/>
    <lineage>
        <taxon>Eukaryota</taxon>
        <taxon>Fungi</taxon>
        <taxon>Dikarya</taxon>
        <taxon>Ascomycota</taxon>
        <taxon>Pezizomycotina</taxon>
        <taxon>Sordariomycetes</taxon>
        <taxon>Hypocreomycetidae</taxon>
        <taxon>Hypocreales</taxon>
        <taxon>Nectriaceae</taxon>
        <taxon>Fusarium</taxon>
        <taxon>Fusarium solani species complex</taxon>
    </lineage>
</organism>
<dbReference type="InterPro" id="IPR049049">
    <property type="entry name" value="Beta-AFase-like_GH127_C"/>
</dbReference>
<dbReference type="STRING" id="2010991.A0A3M2SJN4"/>